<feature type="non-terminal residue" evidence="1">
    <location>
        <position position="1"/>
    </location>
</feature>
<protein>
    <submittedName>
        <fullName evidence="1">Uncharacterized protein</fullName>
    </submittedName>
</protein>
<dbReference type="EMBL" id="JBFDAA010000011">
    <property type="protein sequence ID" value="KAL1124083.1"/>
    <property type="molecule type" value="Genomic_DNA"/>
</dbReference>
<organism evidence="1 2">
    <name type="scientific">Ranatra chinensis</name>
    <dbReference type="NCBI Taxonomy" id="642074"/>
    <lineage>
        <taxon>Eukaryota</taxon>
        <taxon>Metazoa</taxon>
        <taxon>Ecdysozoa</taxon>
        <taxon>Arthropoda</taxon>
        <taxon>Hexapoda</taxon>
        <taxon>Insecta</taxon>
        <taxon>Pterygota</taxon>
        <taxon>Neoptera</taxon>
        <taxon>Paraneoptera</taxon>
        <taxon>Hemiptera</taxon>
        <taxon>Heteroptera</taxon>
        <taxon>Panheteroptera</taxon>
        <taxon>Nepomorpha</taxon>
        <taxon>Nepidae</taxon>
        <taxon>Ranatrinae</taxon>
        <taxon>Ranatra</taxon>
    </lineage>
</organism>
<gene>
    <name evidence="1" type="ORF">AAG570_001853</name>
</gene>
<evidence type="ECO:0000313" key="2">
    <source>
        <dbReference type="Proteomes" id="UP001558652"/>
    </source>
</evidence>
<sequence>FCRSDILNFLSSELNTDKNSLRTALDRHPFSAYVPLVQIGKNLTTLKNLGFTDDLILKNLCVLLYPMERIVSEIDKLKEGPGPEYDYCKGSDGSIRQDLLLQLAMYNIEKTCNFTGEALWTSGYCMDQEQTNLELS</sequence>
<reference evidence="1 2" key="1">
    <citation type="submission" date="2024-07" db="EMBL/GenBank/DDBJ databases">
        <title>Chromosome-level genome assembly of the water stick insect Ranatra chinensis (Heteroptera: Nepidae).</title>
        <authorList>
            <person name="Liu X."/>
        </authorList>
    </citation>
    <scope>NUCLEOTIDE SEQUENCE [LARGE SCALE GENOMIC DNA]</scope>
    <source>
        <strain evidence="1">Cailab_2021Rc</strain>
        <tissue evidence="1">Muscle</tissue>
    </source>
</reference>
<proteinExistence type="predicted"/>
<comment type="caution">
    <text evidence="1">The sequence shown here is derived from an EMBL/GenBank/DDBJ whole genome shotgun (WGS) entry which is preliminary data.</text>
</comment>
<name>A0ABD0Y9R5_9HEMI</name>
<keyword evidence="2" id="KW-1185">Reference proteome</keyword>
<dbReference type="AlphaFoldDB" id="A0ABD0Y9R5"/>
<accession>A0ABD0Y9R5</accession>
<dbReference type="Proteomes" id="UP001558652">
    <property type="component" value="Unassembled WGS sequence"/>
</dbReference>
<evidence type="ECO:0000313" key="1">
    <source>
        <dbReference type="EMBL" id="KAL1124083.1"/>
    </source>
</evidence>